<name>A0A6J4QKQ3_9ACTN</name>
<reference evidence="3" key="1">
    <citation type="submission" date="2020-02" db="EMBL/GenBank/DDBJ databases">
        <authorList>
            <person name="Meier V. D."/>
        </authorList>
    </citation>
    <scope>NUCLEOTIDE SEQUENCE</scope>
    <source>
        <strain evidence="3">AVDCRST_MAG78</strain>
    </source>
</reference>
<feature type="domain" description="Thioredoxin" evidence="2">
    <location>
        <begin position="67"/>
        <end position="203"/>
    </location>
</feature>
<organism evidence="3">
    <name type="scientific">uncultured Rubrobacteraceae bacterium</name>
    <dbReference type="NCBI Taxonomy" id="349277"/>
    <lineage>
        <taxon>Bacteria</taxon>
        <taxon>Bacillati</taxon>
        <taxon>Actinomycetota</taxon>
        <taxon>Rubrobacteria</taxon>
        <taxon>Rubrobacterales</taxon>
        <taxon>Rubrobacteraceae</taxon>
        <taxon>environmental samples</taxon>
    </lineage>
</organism>
<evidence type="ECO:0000259" key="2">
    <source>
        <dbReference type="PROSITE" id="PS51352"/>
    </source>
</evidence>
<dbReference type="Gene3D" id="3.40.30.10">
    <property type="entry name" value="Glutaredoxin"/>
    <property type="match status" value="1"/>
</dbReference>
<dbReference type="PROSITE" id="PS00194">
    <property type="entry name" value="THIOREDOXIN_1"/>
    <property type="match status" value="1"/>
</dbReference>
<dbReference type="GO" id="GO:0016209">
    <property type="term" value="F:antioxidant activity"/>
    <property type="evidence" value="ECO:0007669"/>
    <property type="project" value="InterPro"/>
</dbReference>
<dbReference type="InterPro" id="IPR050553">
    <property type="entry name" value="Thioredoxin_ResA/DsbE_sf"/>
</dbReference>
<dbReference type="InterPro" id="IPR013766">
    <property type="entry name" value="Thioredoxin_domain"/>
</dbReference>
<feature type="transmembrane region" description="Helical" evidence="1">
    <location>
        <begin position="27"/>
        <end position="48"/>
    </location>
</feature>
<dbReference type="InterPro" id="IPR036249">
    <property type="entry name" value="Thioredoxin-like_sf"/>
</dbReference>
<keyword evidence="1" id="KW-1133">Transmembrane helix</keyword>
<proteinExistence type="predicted"/>
<dbReference type="PANTHER" id="PTHR42852:SF13">
    <property type="entry name" value="PROTEIN DIPZ"/>
    <property type="match status" value="1"/>
</dbReference>
<sequence>MVQSKQKETKKGQRDGTGSLAGGNRTVVFLLAGATVFVVLAIAVLAVLNTVGGGGAESFTPNDEGLLPVGSEAPGFTAETVRGGEVSVGDGSAGATMLVFFATWCPHCNNEAPIISDLEGRYDNVRVVMVGIDSEDDPEKVQEFVERYDIAGPAVYQPSLGSTYQVSGYPTTYVLNGDDEVVAAHSGEAPSSVYEGWIAEAIGSDG</sequence>
<dbReference type="InterPro" id="IPR000866">
    <property type="entry name" value="AhpC/TSA"/>
</dbReference>
<evidence type="ECO:0000256" key="1">
    <source>
        <dbReference type="SAM" id="Phobius"/>
    </source>
</evidence>
<gene>
    <name evidence="3" type="ORF">AVDCRST_MAG78-2917</name>
</gene>
<keyword evidence="1" id="KW-0472">Membrane</keyword>
<dbReference type="CDD" id="cd02966">
    <property type="entry name" value="TlpA_like_family"/>
    <property type="match status" value="1"/>
</dbReference>
<dbReference type="PANTHER" id="PTHR42852">
    <property type="entry name" value="THIOL:DISULFIDE INTERCHANGE PROTEIN DSBE"/>
    <property type="match status" value="1"/>
</dbReference>
<dbReference type="InterPro" id="IPR017937">
    <property type="entry name" value="Thioredoxin_CS"/>
</dbReference>
<dbReference type="Pfam" id="PF00578">
    <property type="entry name" value="AhpC-TSA"/>
    <property type="match status" value="1"/>
</dbReference>
<dbReference type="EMBL" id="CADCVB010000190">
    <property type="protein sequence ID" value="CAA9446381.1"/>
    <property type="molecule type" value="Genomic_DNA"/>
</dbReference>
<accession>A0A6J4QKQ3</accession>
<keyword evidence="1" id="KW-0812">Transmembrane</keyword>
<dbReference type="PROSITE" id="PS51352">
    <property type="entry name" value="THIOREDOXIN_2"/>
    <property type="match status" value="1"/>
</dbReference>
<evidence type="ECO:0000313" key="3">
    <source>
        <dbReference type="EMBL" id="CAA9446381.1"/>
    </source>
</evidence>
<dbReference type="GO" id="GO:0016491">
    <property type="term" value="F:oxidoreductase activity"/>
    <property type="evidence" value="ECO:0007669"/>
    <property type="project" value="InterPro"/>
</dbReference>
<dbReference type="SUPFAM" id="SSF52833">
    <property type="entry name" value="Thioredoxin-like"/>
    <property type="match status" value="1"/>
</dbReference>
<dbReference type="AlphaFoldDB" id="A0A6J4QKQ3"/>
<protein>
    <recommendedName>
        <fullName evidence="2">Thioredoxin domain-containing protein</fullName>
    </recommendedName>
</protein>